<evidence type="ECO:0000313" key="3">
    <source>
        <dbReference type="Proteomes" id="UP000193144"/>
    </source>
</evidence>
<accession>A0A1Y2A3G2</accession>
<evidence type="ECO:0000256" key="1">
    <source>
        <dbReference type="SAM" id="SignalP"/>
    </source>
</evidence>
<dbReference type="OrthoDB" id="5043970at2759"/>
<dbReference type="AlphaFoldDB" id="A0A1Y2A3G2"/>
<evidence type="ECO:0000313" key="2">
    <source>
        <dbReference type="EMBL" id="ORY16974.1"/>
    </source>
</evidence>
<reference evidence="2 3" key="1">
    <citation type="submission" date="2016-07" db="EMBL/GenBank/DDBJ databases">
        <title>Pervasive Adenine N6-methylation of Active Genes in Fungi.</title>
        <authorList>
            <consortium name="DOE Joint Genome Institute"/>
            <person name="Mondo S.J."/>
            <person name="Dannebaum R.O."/>
            <person name="Kuo R.C."/>
            <person name="Labutti K."/>
            <person name="Haridas S."/>
            <person name="Kuo A."/>
            <person name="Salamov A."/>
            <person name="Ahrendt S.R."/>
            <person name="Lipzen A."/>
            <person name="Sullivan W."/>
            <person name="Andreopoulos W.B."/>
            <person name="Clum A."/>
            <person name="Lindquist E."/>
            <person name="Daum C."/>
            <person name="Ramamoorthy G.K."/>
            <person name="Gryganskyi A."/>
            <person name="Culley D."/>
            <person name="Magnuson J.K."/>
            <person name="James T.Y."/>
            <person name="O'Malley M.A."/>
            <person name="Stajich J.E."/>
            <person name="Spatafora J.W."/>
            <person name="Visel A."/>
            <person name="Grigoriev I.V."/>
        </authorList>
    </citation>
    <scope>NUCLEOTIDE SEQUENCE [LARGE SCALE GENOMIC DNA]</scope>
    <source>
        <strain evidence="2 3">CBS 115471</strain>
    </source>
</reference>
<sequence>MHLNSILAAALALPMLHAFATPVPEEPQAMEPELIFNGVQPIAPETSPASSVFEKRDSCSGDGLYNRGDADTLGRNLQNINPNTLHYLPALSSISWTIGTARVCVYNSYIYENTHVKEWEVGWGVNYIGGKCCQSGNSQCAGGSCTAHGDSGLNLKVVLKNSAYNYC</sequence>
<proteinExistence type="predicted"/>
<keyword evidence="3" id="KW-1185">Reference proteome</keyword>
<dbReference type="Proteomes" id="UP000193144">
    <property type="component" value="Unassembled WGS sequence"/>
</dbReference>
<feature type="signal peptide" evidence="1">
    <location>
        <begin position="1"/>
        <end position="20"/>
    </location>
</feature>
<feature type="chain" id="PRO_5012372651" evidence="1">
    <location>
        <begin position="21"/>
        <end position="167"/>
    </location>
</feature>
<organism evidence="2 3">
    <name type="scientific">Clohesyomyces aquaticus</name>
    <dbReference type="NCBI Taxonomy" id="1231657"/>
    <lineage>
        <taxon>Eukaryota</taxon>
        <taxon>Fungi</taxon>
        <taxon>Dikarya</taxon>
        <taxon>Ascomycota</taxon>
        <taxon>Pezizomycotina</taxon>
        <taxon>Dothideomycetes</taxon>
        <taxon>Pleosporomycetidae</taxon>
        <taxon>Pleosporales</taxon>
        <taxon>Lindgomycetaceae</taxon>
        <taxon>Clohesyomyces</taxon>
    </lineage>
</organism>
<name>A0A1Y2A3G2_9PLEO</name>
<gene>
    <name evidence="2" type="ORF">BCR34DRAFT_584034</name>
</gene>
<dbReference type="EMBL" id="MCFA01000015">
    <property type="protein sequence ID" value="ORY16974.1"/>
    <property type="molecule type" value="Genomic_DNA"/>
</dbReference>
<comment type="caution">
    <text evidence="2">The sequence shown here is derived from an EMBL/GenBank/DDBJ whole genome shotgun (WGS) entry which is preliminary data.</text>
</comment>
<protein>
    <submittedName>
        <fullName evidence="2">Uncharacterized protein</fullName>
    </submittedName>
</protein>
<keyword evidence="1" id="KW-0732">Signal</keyword>